<dbReference type="GO" id="GO:0005829">
    <property type="term" value="C:cytosol"/>
    <property type="evidence" value="ECO:0007669"/>
    <property type="project" value="TreeGrafter"/>
</dbReference>
<sequence>MVQHVYESACRAKTLDEVIVATDDQRIYDAVIRFGGNVQMTGPCATGTERVAVVAERLTCDVVANIQGDEPLLEPAQIDMMLQPFIDRPEVQVCTLKQRVETAVDYRDVNVVKVVTDLQGDALYFSRASLPGKKFPVYRHVGLYAYRREQLLAFTRWSSTPYELAEGLEQLRFLEYGVPIHVVETDTPLIGVDVPADLERVKQILQSS</sequence>
<dbReference type="InterPro" id="IPR029044">
    <property type="entry name" value="Nucleotide-diphossugar_trans"/>
</dbReference>
<comment type="caution">
    <text evidence="3">The sequence shown here is derived from an EMBL/GenBank/DDBJ whole genome shotgun (WGS) entry which is preliminary data.</text>
</comment>
<dbReference type="EMBL" id="CASHTH010001839">
    <property type="protein sequence ID" value="CAI8020623.1"/>
    <property type="molecule type" value="Genomic_DNA"/>
</dbReference>
<dbReference type="GO" id="GO:0008690">
    <property type="term" value="F:3-deoxy-manno-octulosonate cytidylyltransferase activity"/>
    <property type="evidence" value="ECO:0007669"/>
    <property type="project" value="InterPro"/>
</dbReference>
<organism evidence="3 4">
    <name type="scientific">Geodia barretti</name>
    <name type="common">Barrett's horny sponge</name>
    <dbReference type="NCBI Taxonomy" id="519541"/>
    <lineage>
        <taxon>Eukaryota</taxon>
        <taxon>Metazoa</taxon>
        <taxon>Porifera</taxon>
        <taxon>Demospongiae</taxon>
        <taxon>Heteroscleromorpha</taxon>
        <taxon>Tetractinellida</taxon>
        <taxon>Astrophorina</taxon>
        <taxon>Geodiidae</taxon>
        <taxon>Geodia</taxon>
    </lineage>
</organism>
<gene>
    <name evidence="3" type="ORF">GBAR_LOCUS12323</name>
</gene>
<evidence type="ECO:0000256" key="2">
    <source>
        <dbReference type="ARBA" id="ARBA00022695"/>
    </source>
</evidence>
<dbReference type="CDD" id="cd02517">
    <property type="entry name" value="CMP-KDO-Synthetase"/>
    <property type="match status" value="1"/>
</dbReference>
<keyword evidence="1" id="KW-0808">Transferase</keyword>
<evidence type="ECO:0000256" key="1">
    <source>
        <dbReference type="ARBA" id="ARBA00022679"/>
    </source>
</evidence>
<dbReference type="InterPro" id="IPR004528">
    <property type="entry name" value="KdsB"/>
</dbReference>
<evidence type="ECO:0000313" key="3">
    <source>
        <dbReference type="EMBL" id="CAI8020623.1"/>
    </source>
</evidence>
<protein>
    <submittedName>
        <fullName evidence="3">3-deoxy-manno-octulosonate cytidylyltransferase</fullName>
    </submittedName>
</protein>
<accession>A0AA35RZG8</accession>
<dbReference type="InterPro" id="IPR003329">
    <property type="entry name" value="Cytidylyl_trans"/>
</dbReference>
<dbReference type="PANTHER" id="PTHR42866">
    <property type="entry name" value="3-DEOXY-MANNO-OCTULOSONATE CYTIDYLYLTRANSFERASE"/>
    <property type="match status" value="1"/>
</dbReference>
<dbReference type="AlphaFoldDB" id="A0AA35RZG8"/>
<keyword evidence="2 3" id="KW-0548">Nucleotidyltransferase</keyword>
<dbReference type="SUPFAM" id="SSF53448">
    <property type="entry name" value="Nucleotide-diphospho-sugar transferases"/>
    <property type="match status" value="1"/>
</dbReference>
<dbReference type="Pfam" id="PF02348">
    <property type="entry name" value="CTP_transf_3"/>
    <property type="match status" value="1"/>
</dbReference>
<proteinExistence type="predicted"/>
<keyword evidence="4" id="KW-1185">Reference proteome</keyword>
<dbReference type="PANTHER" id="PTHR42866:SF2">
    <property type="entry name" value="3-DEOXY-MANNO-OCTULOSONATE CYTIDYLYLTRANSFERASE, MITOCHONDRIAL"/>
    <property type="match status" value="1"/>
</dbReference>
<dbReference type="Proteomes" id="UP001174909">
    <property type="component" value="Unassembled WGS sequence"/>
</dbReference>
<name>A0AA35RZG8_GEOBA</name>
<dbReference type="NCBIfam" id="NF003952">
    <property type="entry name" value="PRK05450.1-5"/>
    <property type="match status" value="1"/>
</dbReference>
<dbReference type="Gene3D" id="3.90.550.10">
    <property type="entry name" value="Spore Coat Polysaccharide Biosynthesis Protein SpsA, Chain A"/>
    <property type="match status" value="1"/>
</dbReference>
<evidence type="ECO:0000313" key="4">
    <source>
        <dbReference type="Proteomes" id="UP001174909"/>
    </source>
</evidence>
<reference evidence="3" key="1">
    <citation type="submission" date="2023-03" db="EMBL/GenBank/DDBJ databases">
        <authorList>
            <person name="Steffen K."/>
            <person name="Cardenas P."/>
        </authorList>
    </citation>
    <scope>NUCLEOTIDE SEQUENCE</scope>
</reference>